<dbReference type="Proteomes" id="UP001589814">
    <property type="component" value="Unassembled WGS sequence"/>
</dbReference>
<dbReference type="InterPro" id="IPR011010">
    <property type="entry name" value="DNA_brk_join_enz"/>
</dbReference>
<evidence type="ECO:0000256" key="3">
    <source>
        <dbReference type="ARBA" id="ARBA00022908"/>
    </source>
</evidence>
<sequence length="182" mass="21228">MSDRRHLSQSEVERLLKATKGARHESRDRCLLLLMFRHGLRVSELCGLRLSQVDLEERVLHVARLKRGLSTTHPLRGDEIRTLRRWLAVRARMKADSDAVFLSERRTPLNRRTVWHLVRRYGECAGLSLPAHPHMLRHACGYELANQGADTRLIQDYLGHRNIQHTVQYTAANPARFEKLWK</sequence>
<dbReference type="Pfam" id="PF00589">
    <property type="entry name" value="Phage_integrase"/>
    <property type="match status" value="1"/>
</dbReference>
<dbReference type="PANTHER" id="PTHR30349">
    <property type="entry name" value="PHAGE INTEGRASE-RELATED"/>
    <property type="match status" value="1"/>
</dbReference>
<keyword evidence="2" id="KW-1029">Fimbrium biogenesis</keyword>
<feature type="domain" description="Tyr recombinase" evidence="7">
    <location>
        <begin position="2"/>
        <end position="182"/>
    </location>
</feature>
<keyword evidence="3" id="KW-0229">DNA integration</keyword>
<keyword evidence="4" id="KW-0805">Transcription regulation</keyword>
<dbReference type="SUPFAM" id="SSF56349">
    <property type="entry name" value="DNA breaking-rejoining enzymes"/>
    <property type="match status" value="1"/>
</dbReference>
<dbReference type="PROSITE" id="PS51898">
    <property type="entry name" value="TYR_RECOMBINASE"/>
    <property type="match status" value="1"/>
</dbReference>
<dbReference type="Gene3D" id="1.10.443.10">
    <property type="entry name" value="Intergrase catalytic core"/>
    <property type="match status" value="1"/>
</dbReference>
<organism evidence="8 9">
    <name type="scientific">Kushneria aurantia</name>
    <dbReference type="NCBI Taxonomy" id="504092"/>
    <lineage>
        <taxon>Bacteria</taxon>
        <taxon>Pseudomonadati</taxon>
        <taxon>Pseudomonadota</taxon>
        <taxon>Gammaproteobacteria</taxon>
        <taxon>Oceanospirillales</taxon>
        <taxon>Halomonadaceae</taxon>
        <taxon>Kushneria</taxon>
    </lineage>
</organism>
<proteinExistence type="inferred from homology"/>
<dbReference type="EMBL" id="JBHLVX010000064">
    <property type="protein sequence ID" value="MFC0269639.1"/>
    <property type="molecule type" value="Genomic_DNA"/>
</dbReference>
<evidence type="ECO:0000256" key="6">
    <source>
        <dbReference type="ARBA" id="ARBA00023172"/>
    </source>
</evidence>
<accession>A0ABV6G7X4</accession>
<dbReference type="InterPro" id="IPR002104">
    <property type="entry name" value="Integrase_catalytic"/>
</dbReference>
<comment type="similarity">
    <text evidence="1">Belongs to the 'phage' integrase family.</text>
</comment>
<protein>
    <submittedName>
        <fullName evidence="8">Tyrosine-type DNA invertase</fullName>
    </submittedName>
</protein>
<evidence type="ECO:0000256" key="5">
    <source>
        <dbReference type="ARBA" id="ARBA00023163"/>
    </source>
</evidence>
<evidence type="ECO:0000256" key="4">
    <source>
        <dbReference type="ARBA" id="ARBA00023015"/>
    </source>
</evidence>
<dbReference type="InterPro" id="IPR050090">
    <property type="entry name" value="Tyrosine_recombinase_XerCD"/>
</dbReference>
<evidence type="ECO:0000313" key="8">
    <source>
        <dbReference type="EMBL" id="MFC0269639.1"/>
    </source>
</evidence>
<reference evidence="8 9" key="1">
    <citation type="submission" date="2024-09" db="EMBL/GenBank/DDBJ databases">
        <authorList>
            <person name="Sun Q."/>
            <person name="Mori K."/>
        </authorList>
    </citation>
    <scope>NUCLEOTIDE SEQUENCE [LARGE SCALE GENOMIC DNA]</scope>
    <source>
        <strain evidence="8 9">CCM 7415</strain>
    </source>
</reference>
<keyword evidence="9" id="KW-1185">Reference proteome</keyword>
<dbReference type="InterPro" id="IPR013762">
    <property type="entry name" value="Integrase-like_cat_sf"/>
</dbReference>
<dbReference type="PANTHER" id="PTHR30349:SF62">
    <property type="entry name" value="TYPE 1 FIMBRIAE REGULATORY PROTEIN FIMB-RELATED"/>
    <property type="match status" value="1"/>
</dbReference>
<dbReference type="RefSeq" id="WP_019953215.1">
    <property type="nucleotide sequence ID" value="NZ_JBHLVX010000064.1"/>
</dbReference>
<keyword evidence="6" id="KW-0233">DNA recombination</keyword>
<comment type="caution">
    <text evidence="8">The sequence shown here is derived from an EMBL/GenBank/DDBJ whole genome shotgun (WGS) entry which is preliminary data.</text>
</comment>
<keyword evidence="5" id="KW-0804">Transcription</keyword>
<gene>
    <name evidence="8" type="ORF">ACFFHW_16870</name>
</gene>
<evidence type="ECO:0000256" key="1">
    <source>
        <dbReference type="ARBA" id="ARBA00008857"/>
    </source>
</evidence>
<evidence type="ECO:0000313" key="9">
    <source>
        <dbReference type="Proteomes" id="UP001589814"/>
    </source>
</evidence>
<evidence type="ECO:0000256" key="2">
    <source>
        <dbReference type="ARBA" id="ARBA00022558"/>
    </source>
</evidence>
<dbReference type="NCBIfam" id="NF007370">
    <property type="entry name" value="PRK09870.1"/>
    <property type="match status" value="1"/>
</dbReference>
<name>A0ABV6G7X4_9GAMM</name>
<evidence type="ECO:0000259" key="7">
    <source>
        <dbReference type="PROSITE" id="PS51898"/>
    </source>
</evidence>